<gene>
    <name evidence="1" type="ORF">TIFTF001_048312</name>
</gene>
<organism evidence="1 2">
    <name type="scientific">Ficus carica</name>
    <name type="common">Common fig</name>
    <dbReference type="NCBI Taxonomy" id="3494"/>
    <lineage>
        <taxon>Eukaryota</taxon>
        <taxon>Viridiplantae</taxon>
        <taxon>Streptophyta</taxon>
        <taxon>Embryophyta</taxon>
        <taxon>Tracheophyta</taxon>
        <taxon>Spermatophyta</taxon>
        <taxon>Magnoliopsida</taxon>
        <taxon>eudicotyledons</taxon>
        <taxon>Gunneridae</taxon>
        <taxon>Pentapetalae</taxon>
        <taxon>rosids</taxon>
        <taxon>fabids</taxon>
        <taxon>Rosales</taxon>
        <taxon>Moraceae</taxon>
        <taxon>Ficeae</taxon>
        <taxon>Ficus</taxon>
    </lineage>
</organism>
<keyword evidence="2" id="KW-1185">Reference proteome</keyword>
<proteinExistence type="predicted"/>
<reference evidence="1" key="1">
    <citation type="submission" date="2023-07" db="EMBL/GenBank/DDBJ databases">
        <title>draft genome sequence of fig (Ficus carica).</title>
        <authorList>
            <person name="Takahashi T."/>
            <person name="Nishimura K."/>
        </authorList>
    </citation>
    <scope>NUCLEOTIDE SEQUENCE</scope>
</reference>
<sequence length="31" mass="3414">MLMIAILPENEISGLKSELKKNGLLLESSIE</sequence>
<name>A0AA88CY00_FICCA</name>
<protein>
    <submittedName>
        <fullName evidence="1">Uncharacterized protein</fullName>
    </submittedName>
</protein>
<dbReference type="Proteomes" id="UP001187192">
    <property type="component" value="Unassembled WGS sequence"/>
</dbReference>
<dbReference type="EMBL" id="BTGU01006064">
    <property type="protein sequence ID" value="GMN34077.1"/>
    <property type="molecule type" value="Genomic_DNA"/>
</dbReference>
<evidence type="ECO:0000313" key="2">
    <source>
        <dbReference type="Proteomes" id="UP001187192"/>
    </source>
</evidence>
<comment type="caution">
    <text evidence="1">The sequence shown here is derived from an EMBL/GenBank/DDBJ whole genome shotgun (WGS) entry which is preliminary data.</text>
</comment>
<dbReference type="AlphaFoldDB" id="A0AA88CY00"/>
<evidence type="ECO:0000313" key="1">
    <source>
        <dbReference type="EMBL" id="GMN34077.1"/>
    </source>
</evidence>
<accession>A0AA88CY00</accession>